<dbReference type="InterPro" id="IPR036383">
    <property type="entry name" value="TSP1_rpt_sf"/>
</dbReference>
<keyword evidence="3" id="KW-0964">Secreted</keyword>
<dbReference type="CDD" id="cd00109">
    <property type="entry name" value="Kunitz-type"/>
    <property type="match status" value="1"/>
</dbReference>
<dbReference type="SUPFAM" id="SSF82895">
    <property type="entry name" value="TSP-1 type 1 repeat"/>
    <property type="match status" value="5"/>
</dbReference>
<keyword evidence="8" id="KW-0130">Cell adhesion</keyword>
<dbReference type="AlphaFoldDB" id="A0ABD2K4K4"/>
<evidence type="ECO:0000256" key="2">
    <source>
        <dbReference type="ARBA" id="ARBA00019594"/>
    </source>
</evidence>
<dbReference type="InterPro" id="IPR000884">
    <property type="entry name" value="TSP1_rpt"/>
</dbReference>
<dbReference type="PROSITE" id="PS00280">
    <property type="entry name" value="BPTI_KUNITZ_1"/>
    <property type="match status" value="1"/>
</dbReference>
<dbReference type="GO" id="GO:0046872">
    <property type="term" value="F:metal ion binding"/>
    <property type="evidence" value="ECO:0007669"/>
    <property type="project" value="UniProtKB-KW"/>
</dbReference>
<feature type="signal peptide" evidence="13">
    <location>
        <begin position="1"/>
        <end position="23"/>
    </location>
</feature>
<dbReference type="Pfam" id="PF00090">
    <property type="entry name" value="TSP_1"/>
    <property type="match status" value="4"/>
</dbReference>
<dbReference type="Gene3D" id="4.10.410.10">
    <property type="entry name" value="Pancreatic trypsin inhibitor Kunitz domain"/>
    <property type="match status" value="1"/>
</dbReference>
<keyword evidence="7" id="KW-0677">Repeat</keyword>
<dbReference type="FunFam" id="2.60.40.2130:FF:000002">
    <property type="entry name" value="Putative Spondin-1"/>
    <property type="match status" value="1"/>
</dbReference>
<protein>
    <recommendedName>
        <fullName evidence="2">Spondin-1</fullName>
    </recommendedName>
    <alternativeName>
        <fullName evidence="11">F-spondin</fullName>
    </alternativeName>
</protein>
<dbReference type="SMART" id="SM00131">
    <property type="entry name" value="KU"/>
    <property type="match status" value="1"/>
</dbReference>
<feature type="domain" description="Spondin" evidence="16">
    <location>
        <begin position="210"/>
        <end position="401"/>
    </location>
</feature>
<feature type="domain" description="BPTI/Kunitz inhibitor" evidence="14">
    <location>
        <begin position="646"/>
        <end position="696"/>
    </location>
</feature>
<organism evidence="17 18">
    <name type="scientific">Heterodera schachtii</name>
    <name type="common">Sugarbeet cyst nematode worm</name>
    <name type="synonym">Tylenchus schachtii</name>
    <dbReference type="NCBI Taxonomy" id="97005"/>
    <lineage>
        <taxon>Eukaryota</taxon>
        <taxon>Metazoa</taxon>
        <taxon>Ecdysozoa</taxon>
        <taxon>Nematoda</taxon>
        <taxon>Chromadorea</taxon>
        <taxon>Rhabditida</taxon>
        <taxon>Tylenchina</taxon>
        <taxon>Tylenchomorpha</taxon>
        <taxon>Tylenchoidea</taxon>
        <taxon>Heteroderidae</taxon>
        <taxon>Heteroderinae</taxon>
        <taxon>Heterodera</taxon>
    </lineage>
</organism>
<evidence type="ECO:0000256" key="6">
    <source>
        <dbReference type="ARBA" id="ARBA00022729"/>
    </source>
</evidence>
<keyword evidence="9" id="KW-1015">Disulfide bond</keyword>
<dbReference type="InterPro" id="IPR002223">
    <property type="entry name" value="Kunitz_BPTI"/>
</dbReference>
<evidence type="ECO:0000256" key="4">
    <source>
        <dbReference type="ARBA" id="ARBA00022530"/>
    </source>
</evidence>
<dbReference type="PROSITE" id="PS51020">
    <property type="entry name" value="SPONDIN"/>
    <property type="match status" value="1"/>
</dbReference>
<dbReference type="Pfam" id="PF00014">
    <property type="entry name" value="Kunitz_BPTI"/>
    <property type="match status" value="1"/>
</dbReference>
<dbReference type="NCBIfam" id="NF038123">
    <property type="entry name" value="NF038123_dom"/>
    <property type="match status" value="1"/>
</dbReference>
<reference evidence="17 18" key="1">
    <citation type="submission" date="2024-10" db="EMBL/GenBank/DDBJ databases">
        <authorList>
            <person name="Kim D."/>
        </authorList>
    </citation>
    <scope>NUCLEOTIDE SEQUENCE [LARGE SCALE GENOMIC DNA]</scope>
    <source>
        <strain evidence="17">Taebaek</strain>
    </source>
</reference>
<comment type="subcellular location">
    <subcellularLocation>
        <location evidence="1">Secreted</location>
        <location evidence="1">Extracellular space</location>
        <location evidence="1">Extracellular matrix</location>
    </subcellularLocation>
</comment>
<dbReference type="Pfam" id="PF02014">
    <property type="entry name" value="Reeler"/>
    <property type="match status" value="1"/>
</dbReference>
<evidence type="ECO:0000259" key="14">
    <source>
        <dbReference type="PROSITE" id="PS50279"/>
    </source>
</evidence>
<dbReference type="InterPro" id="IPR002861">
    <property type="entry name" value="Reeler_dom"/>
</dbReference>
<dbReference type="Gene3D" id="2.60.40.4060">
    <property type="entry name" value="Reeler domain"/>
    <property type="match status" value="1"/>
</dbReference>
<evidence type="ECO:0000256" key="7">
    <source>
        <dbReference type="ARBA" id="ARBA00022737"/>
    </source>
</evidence>
<keyword evidence="4" id="KW-0272">Extracellular matrix</keyword>
<keyword evidence="6 13" id="KW-0732">Signal</keyword>
<dbReference type="PROSITE" id="PS51019">
    <property type="entry name" value="REELIN"/>
    <property type="match status" value="1"/>
</dbReference>
<evidence type="ECO:0000256" key="10">
    <source>
        <dbReference type="ARBA" id="ARBA00023180"/>
    </source>
</evidence>
<feature type="region of interest" description="Disordered" evidence="12">
    <location>
        <begin position="718"/>
        <end position="747"/>
    </location>
</feature>
<feature type="chain" id="PRO_5044874447" description="Spondin-1" evidence="13">
    <location>
        <begin position="24"/>
        <end position="865"/>
    </location>
</feature>
<keyword evidence="18" id="KW-1185">Reference proteome</keyword>
<dbReference type="PRINTS" id="PR00759">
    <property type="entry name" value="BASICPTASE"/>
</dbReference>
<dbReference type="InterPro" id="IPR051418">
    <property type="entry name" value="Spondin/Thrombospondin_T1"/>
</dbReference>
<dbReference type="PROSITE" id="PS50279">
    <property type="entry name" value="BPTI_KUNITZ_2"/>
    <property type="match status" value="1"/>
</dbReference>
<gene>
    <name evidence="17" type="ORF">niasHS_000561</name>
</gene>
<evidence type="ECO:0000256" key="9">
    <source>
        <dbReference type="ARBA" id="ARBA00023157"/>
    </source>
</evidence>
<dbReference type="SUPFAM" id="SSF57362">
    <property type="entry name" value="BPTI-like"/>
    <property type="match status" value="1"/>
</dbReference>
<keyword evidence="5" id="KW-0479">Metal-binding</keyword>
<dbReference type="GO" id="GO:0007155">
    <property type="term" value="P:cell adhesion"/>
    <property type="evidence" value="ECO:0007669"/>
    <property type="project" value="UniProtKB-KW"/>
</dbReference>
<evidence type="ECO:0000259" key="16">
    <source>
        <dbReference type="PROSITE" id="PS51020"/>
    </source>
</evidence>
<evidence type="ECO:0000256" key="8">
    <source>
        <dbReference type="ARBA" id="ARBA00022889"/>
    </source>
</evidence>
<evidence type="ECO:0000256" key="11">
    <source>
        <dbReference type="ARBA" id="ARBA00030964"/>
    </source>
</evidence>
<dbReference type="Pfam" id="PF06468">
    <property type="entry name" value="Spond_N"/>
    <property type="match status" value="1"/>
</dbReference>
<sequence length="865" mass="98129">MSLLFGPPLFLPFCLFLLRSAVSVPAVPKCSQRLFEAKGDPSPGSNGFSIEIREAPPGMDGDSDELQAIKWNGTSEQPEGYVPGRSYVVTVRGWRTQFIVQTFRGFGITALFEQNGKAGGKFDIKKNRRTRGESRVAPNCRSAGVSHTNLRPKTEVSVLWRAPESGAGGCVLFRATVIQSRHIWYWNENEMTKRFCVVEGYQKAMPRDDPEAECCACDEAEYDIQFVGIWSKETHPKDYPTLEHLTHFTDVLGASHSKHYRLWRFGDIASDGLKEIAEWGNTYKGEAEMKANASEVRTIVKMKGLWYPEVQGRTNGHFRVNKYHHLASLAAMFGPSPDWCVGISEVNLCLPDCSWVQERAFDLRPFDAGTDNGYTYMSPNEPAEPRVPIAAITTRDDPRSPFFDEHSEDIAPLARLVLRRKNVLTAQCQSEEAYRREAFNSTNTSEDEEYRDRRECAVSQWGSWSLCSATCGKGIRMRSRVFVFPVKAQMFHCHRQTTERQFCNAKQSECGADSDAFNSRCLVSGWDDWTECTVRCGRGKRTRRRHLLNNATADRCNVDLEAEEQCIGEDGDDCSAQADPRCQTTAWSEWSPCSASCDDGVKVRTRLFYYAEHEQECGRTKNLMEKERCNVHSCRRLLSAHSEEICEEEKETGQCQGQFPRYWFNAKQQKCERFVYSGCKGNRNQFESEEECKQFCIPNYRPVITSGADLISPFAEDIGGDERWQNDGEEGEEGTDADGGTATDCEMSEWSPWSECSVSCGRGKRSRHRSVKSLPQNGGNKCPPREHRVQERHCEMRPCAPSTCRVSRWSIWSPCSVSCGIGYQTRRRRVHRYGLIDPDDPNCHAQELEQRQCRMPCPPPSPNGE</sequence>
<dbReference type="CDD" id="cd08544">
    <property type="entry name" value="Reeler"/>
    <property type="match status" value="1"/>
</dbReference>
<keyword evidence="10" id="KW-0325">Glycoprotein</keyword>
<dbReference type="InterPro" id="IPR044004">
    <property type="entry name" value="TSP1_spondin_dom"/>
</dbReference>
<evidence type="ECO:0000256" key="13">
    <source>
        <dbReference type="SAM" id="SignalP"/>
    </source>
</evidence>
<dbReference type="InterPro" id="IPR036880">
    <property type="entry name" value="Kunitz_BPTI_sf"/>
</dbReference>
<dbReference type="SMART" id="SM00209">
    <property type="entry name" value="TSP1"/>
    <property type="match status" value="5"/>
</dbReference>
<accession>A0ABD2K4K4</accession>
<feature type="compositionally biased region" description="Acidic residues" evidence="12">
    <location>
        <begin position="727"/>
        <end position="736"/>
    </location>
</feature>
<dbReference type="Pfam" id="PF19028">
    <property type="entry name" value="TSP1_spondin"/>
    <property type="match status" value="1"/>
</dbReference>
<comment type="caution">
    <text evidence="17">The sequence shown here is derived from an EMBL/GenBank/DDBJ whole genome shotgun (WGS) entry which is preliminary data.</text>
</comment>
<dbReference type="Gene3D" id="2.60.40.2130">
    <property type="entry name" value="F-spondin domain"/>
    <property type="match status" value="1"/>
</dbReference>
<dbReference type="Gene3D" id="2.20.100.10">
    <property type="entry name" value="Thrombospondin type-1 (TSP1) repeat"/>
    <property type="match status" value="5"/>
</dbReference>
<evidence type="ECO:0000259" key="15">
    <source>
        <dbReference type="PROSITE" id="PS51019"/>
    </source>
</evidence>
<dbReference type="InterPro" id="IPR009465">
    <property type="entry name" value="Spondin_N"/>
</dbReference>
<evidence type="ECO:0000256" key="1">
    <source>
        <dbReference type="ARBA" id="ARBA00004498"/>
    </source>
</evidence>
<evidence type="ECO:0000313" key="18">
    <source>
        <dbReference type="Proteomes" id="UP001620645"/>
    </source>
</evidence>
<dbReference type="PROSITE" id="PS50092">
    <property type="entry name" value="TSP1"/>
    <property type="match status" value="5"/>
</dbReference>
<proteinExistence type="predicted"/>
<evidence type="ECO:0000256" key="5">
    <source>
        <dbReference type="ARBA" id="ARBA00022723"/>
    </source>
</evidence>
<evidence type="ECO:0000256" key="3">
    <source>
        <dbReference type="ARBA" id="ARBA00022525"/>
    </source>
</evidence>
<feature type="domain" description="Reelin" evidence="15">
    <location>
        <begin position="34"/>
        <end position="210"/>
    </location>
</feature>
<dbReference type="InterPro" id="IPR038678">
    <property type="entry name" value="Spondin_N_sf"/>
</dbReference>
<evidence type="ECO:0000256" key="12">
    <source>
        <dbReference type="SAM" id="MobiDB-lite"/>
    </source>
</evidence>
<evidence type="ECO:0000313" key="17">
    <source>
        <dbReference type="EMBL" id="KAL3097826.1"/>
    </source>
</evidence>
<dbReference type="InterPro" id="IPR020901">
    <property type="entry name" value="Prtase_inh_Kunz-CS"/>
</dbReference>
<dbReference type="PANTHER" id="PTHR11311:SF16">
    <property type="entry name" value="SPONDIN-1"/>
    <property type="match status" value="1"/>
</dbReference>
<dbReference type="Proteomes" id="UP001620645">
    <property type="component" value="Unassembled WGS sequence"/>
</dbReference>
<dbReference type="PANTHER" id="PTHR11311">
    <property type="entry name" value="SPONDIN"/>
    <property type="match status" value="1"/>
</dbReference>
<dbReference type="EMBL" id="JBICCN010000053">
    <property type="protein sequence ID" value="KAL3097826.1"/>
    <property type="molecule type" value="Genomic_DNA"/>
</dbReference>
<name>A0ABD2K4K4_HETSC</name>
<dbReference type="InterPro" id="IPR042307">
    <property type="entry name" value="Reeler_sf"/>
</dbReference>